<dbReference type="PROSITE" id="PS50994">
    <property type="entry name" value="INTEGRASE"/>
    <property type="match status" value="1"/>
</dbReference>
<dbReference type="KEGG" id="msr:AU15_09090"/>
<name>W5YQQ9_9GAMM</name>
<dbReference type="PANTHER" id="PTHR46889">
    <property type="entry name" value="TRANSPOSASE INSF FOR INSERTION SEQUENCE IS3B-RELATED"/>
    <property type="match status" value="1"/>
</dbReference>
<protein>
    <submittedName>
        <fullName evidence="2">Transposase</fullName>
    </submittedName>
</protein>
<dbReference type="InterPro" id="IPR050900">
    <property type="entry name" value="Transposase_IS3/IS150/IS904"/>
</dbReference>
<dbReference type="InterPro" id="IPR001584">
    <property type="entry name" value="Integrase_cat-core"/>
</dbReference>
<dbReference type="Pfam" id="PF13333">
    <property type="entry name" value="rve_2"/>
    <property type="match status" value="1"/>
</dbReference>
<dbReference type="SUPFAM" id="SSF53098">
    <property type="entry name" value="Ribonuclease H-like"/>
    <property type="match status" value="1"/>
</dbReference>
<dbReference type="AlphaFoldDB" id="W5YQQ9"/>
<dbReference type="InterPro" id="IPR048020">
    <property type="entry name" value="Transpos_IS3"/>
</dbReference>
<dbReference type="InterPro" id="IPR025948">
    <property type="entry name" value="HTH-like_dom"/>
</dbReference>
<organism evidence="2 3">
    <name type="scientific">Marinobacter salarius</name>
    <dbReference type="NCBI Taxonomy" id="1420917"/>
    <lineage>
        <taxon>Bacteria</taxon>
        <taxon>Pseudomonadati</taxon>
        <taxon>Pseudomonadota</taxon>
        <taxon>Gammaproteobacteria</taxon>
        <taxon>Pseudomonadales</taxon>
        <taxon>Marinobacteraceae</taxon>
        <taxon>Marinobacter</taxon>
    </lineage>
</organism>
<evidence type="ECO:0000259" key="1">
    <source>
        <dbReference type="PROSITE" id="PS50994"/>
    </source>
</evidence>
<dbReference type="GO" id="GO:0003676">
    <property type="term" value="F:nucleic acid binding"/>
    <property type="evidence" value="ECO:0007669"/>
    <property type="project" value="InterPro"/>
</dbReference>
<gene>
    <name evidence="2" type="ORF">AU15_09090</name>
</gene>
<dbReference type="InterPro" id="IPR012337">
    <property type="entry name" value="RNaseH-like_sf"/>
</dbReference>
<dbReference type="EMBL" id="CP007152">
    <property type="protein sequence ID" value="AHI31431.1"/>
    <property type="molecule type" value="Genomic_DNA"/>
</dbReference>
<sequence>MKYALISEFCQCYAVRLMCRVMEVSASGYYRWKQRPVSLREQRRAETEAAIMETYECFKARYGAPRIAQELTASGTPCSVNYVAGIMRAKDIRARNGKAFKYSRSSEAMTNVADNLLWRQFAAERPNQKWTTDITYIWVKDRWLYLATVMDLHSRYIVGWSLDMSMTETLITDALSMAYGRREISPGLIVHSDRGVQYRSVGYQEYLRSKDCVPSMSRKGNCWDNAPMESFFSRLKVELVYAECFESIAAAKSAIFEYIEVFYNRKRRHSALGYLSPVEYERRCA</sequence>
<evidence type="ECO:0000313" key="3">
    <source>
        <dbReference type="Proteomes" id="UP000035081"/>
    </source>
</evidence>
<dbReference type="HOGENOM" id="CLU_027402_4_2_6"/>
<dbReference type="NCBIfam" id="NF033516">
    <property type="entry name" value="transpos_IS3"/>
    <property type="match status" value="1"/>
</dbReference>
<dbReference type="Pfam" id="PF00665">
    <property type="entry name" value="rve"/>
    <property type="match status" value="1"/>
</dbReference>
<dbReference type="Proteomes" id="UP000035081">
    <property type="component" value="Chromosome"/>
</dbReference>
<feature type="domain" description="Integrase catalytic" evidence="1">
    <location>
        <begin position="122"/>
        <end position="285"/>
    </location>
</feature>
<reference evidence="2 3" key="1">
    <citation type="journal article" date="2014" name="Genome Announc.">
        <title>Draft Genome Sequences of Marinobacter similis A3d10T and Marinobacter salarius R9SW1T.</title>
        <authorList>
            <person name="Ivanova E.P."/>
            <person name="Ng H.J."/>
            <person name="Webb H.K."/>
            <person name="Feng G."/>
            <person name="Oshima K."/>
            <person name="Hattori M."/>
            <person name="Ohkuma M."/>
            <person name="Sergeev A.F."/>
            <person name="Mikhailov V.V."/>
            <person name="Crawford R.J."/>
            <person name="Sawabe T."/>
        </authorList>
    </citation>
    <scope>NUCLEOTIDE SEQUENCE [LARGE SCALE GENOMIC DNA]</scope>
    <source>
        <strain evidence="3">A3d10 and R9SW1</strain>
    </source>
</reference>
<evidence type="ECO:0000313" key="2">
    <source>
        <dbReference type="EMBL" id="AHI31431.1"/>
    </source>
</evidence>
<dbReference type="GO" id="GO:0015074">
    <property type="term" value="P:DNA integration"/>
    <property type="evidence" value="ECO:0007669"/>
    <property type="project" value="InterPro"/>
</dbReference>
<dbReference type="Pfam" id="PF13276">
    <property type="entry name" value="HTH_21"/>
    <property type="match status" value="1"/>
</dbReference>
<dbReference type="Gene3D" id="3.30.420.10">
    <property type="entry name" value="Ribonuclease H-like superfamily/Ribonuclease H"/>
    <property type="match status" value="1"/>
</dbReference>
<dbReference type="PANTHER" id="PTHR46889:SF4">
    <property type="entry name" value="TRANSPOSASE INSO FOR INSERTION SEQUENCE ELEMENT IS911B-RELATED"/>
    <property type="match status" value="1"/>
</dbReference>
<accession>W5YQQ9</accession>
<dbReference type="InterPro" id="IPR036397">
    <property type="entry name" value="RNaseH_sf"/>
</dbReference>
<proteinExistence type="predicted"/>